<reference evidence="2 3" key="1">
    <citation type="journal article" date="2017" name="Mol. Biol. Evol.">
        <title>The 4-celled Tetrabaena socialis nuclear genome reveals the essential components for genetic control of cell number at the origin of multicellularity in the volvocine lineage.</title>
        <authorList>
            <person name="Featherston J."/>
            <person name="Arakaki Y."/>
            <person name="Hanschen E.R."/>
            <person name="Ferris P.J."/>
            <person name="Michod R.E."/>
            <person name="Olson B.J.S.C."/>
            <person name="Nozaki H."/>
            <person name="Durand P.M."/>
        </authorList>
    </citation>
    <scope>NUCLEOTIDE SEQUENCE [LARGE SCALE GENOMIC DNA]</scope>
    <source>
        <strain evidence="2 3">NIES-571</strain>
    </source>
</reference>
<dbReference type="Proteomes" id="UP000236333">
    <property type="component" value="Unassembled WGS sequence"/>
</dbReference>
<name>A0A2J8A1F6_9CHLO</name>
<evidence type="ECO:0000313" key="2">
    <source>
        <dbReference type="EMBL" id="PNH06356.1"/>
    </source>
</evidence>
<dbReference type="OrthoDB" id="559243at2759"/>
<accession>A0A2J8A1F6</accession>
<gene>
    <name evidence="2" type="ORF">TSOC_007263</name>
</gene>
<sequence>MAVPRPLVARGIERPRAAAQHRVAVAVLVKREQPRDRLLAKSAFNDVLELTNKLPRAKQTAVLSAFAKVAEEKDEATRQLLEEKDKTEKDVRQLMEEGMRSLKQVHQLEKMLVAAMRSAGVVDARSFLEHIKLSEGLGDVSHVQAWKILLNRKPKLAQCLTTQIPSWAIRDKKSAPDVLASNIASLHRDLNNTLHSFDIPNGLVIYPNVPNQVAVRALQCIAENFNVPHVVVKIPTARQLEAVSPGASADDCTAEGACNEAGEMGG</sequence>
<dbReference type="EMBL" id="PGGS01000241">
    <property type="protein sequence ID" value="PNH06356.1"/>
    <property type="molecule type" value="Genomic_DNA"/>
</dbReference>
<protein>
    <submittedName>
        <fullName evidence="2">Uncharacterized protein</fullName>
    </submittedName>
</protein>
<organism evidence="2 3">
    <name type="scientific">Tetrabaena socialis</name>
    <dbReference type="NCBI Taxonomy" id="47790"/>
    <lineage>
        <taxon>Eukaryota</taxon>
        <taxon>Viridiplantae</taxon>
        <taxon>Chlorophyta</taxon>
        <taxon>core chlorophytes</taxon>
        <taxon>Chlorophyceae</taxon>
        <taxon>CS clade</taxon>
        <taxon>Chlamydomonadales</taxon>
        <taxon>Tetrabaenaceae</taxon>
        <taxon>Tetrabaena</taxon>
    </lineage>
</organism>
<feature type="coiled-coil region" evidence="1">
    <location>
        <begin position="66"/>
        <end position="97"/>
    </location>
</feature>
<dbReference type="AlphaFoldDB" id="A0A2J8A1F6"/>
<keyword evidence="1" id="KW-0175">Coiled coil</keyword>
<proteinExistence type="predicted"/>
<comment type="caution">
    <text evidence="2">The sequence shown here is derived from an EMBL/GenBank/DDBJ whole genome shotgun (WGS) entry which is preliminary data.</text>
</comment>
<evidence type="ECO:0000256" key="1">
    <source>
        <dbReference type="SAM" id="Coils"/>
    </source>
</evidence>
<evidence type="ECO:0000313" key="3">
    <source>
        <dbReference type="Proteomes" id="UP000236333"/>
    </source>
</evidence>
<keyword evidence="3" id="KW-1185">Reference proteome</keyword>